<dbReference type="PANTHER" id="PTHR48022:SF10">
    <property type="entry name" value="MAJOR FACILITATOR SUPERFAMILY (MFS) PROFILE DOMAIN-CONTAINING PROTEIN"/>
    <property type="match status" value="1"/>
</dbReference>
<feature type="transmembrane region" description="Helical" evidence="8">
    <location>
        <begin position="403"/>
        <end position="422"/>
    </location>
</feature>
<feature type="transmembrane region" description="Helical" evidence="8">
    <location>
        <begin position="98"/>
        <end position="116"/>
    </location>
</feature>
<keyword evidence="3 7" id="KW-0813">Transport</keyword>
<feature type="transmembrane region" description="Helical" evidence="8">
    <location>
        <begin position="442"/>
        <end position="460"/>
    </location>
</feature>
<reference evidence="10 11" key="1">
    <citation type="submission" date="2015-01" db="EMBL/GenBank/DDBJ databases">
        <title>The Genome Sequence of Capronia semiimmersa CBS27337.</title>
        <authorList>
            <consortium name="The Broad Institute Genomics Platform"/>
            <person name="Cuomo C."/>
            <person name="de Hoog S."/>
            <person name="Gorbushina A."/>
            <person name="Stielow B."/>
            <person name="Teixiera M."/>
            <person name="Abouelleil A."/>
            <person name="Chapman S.B."/>
            <person name="Priest M."/>
            <person name="Young S.K."/>
            <person name="Wortman J."/>
            <person name="Nusbaum C."/>
            <person name="Birren B."/>
        </authorList>
    </citation>
    <scope>NUCLEOTIDE SEQUENCE [LARGE SCALE GENOMIC DNA]</scope>
    <source>
        <strain evidence="10 11">CBS 27337</strain>
    </source>
</reference>
<keyword evidence="11" id="KW-1185">Reference proteome</keyword>
<dbReference type="AlphaFoldDB" id="A0A0D2FZ47"/>
<dbReference type="InterPro" id="IPR005828">
    <property type="entry name" value="MFS_sugar_transport-like"/>
</dbReference>
<feature type="transmembrane region" description="Helical" evidence="8">
    <location>
        <begin position="341"/>
        <end position="362"/>
    </location>
</feature>
<proteinExistence type="inferred from homology"/>
<dbReference type="InterPro" id="IPR050360">
    <property type="entry name" value="MFS_Sugar_Transporters"/>
</dbReference>
<dbReference type="InterPro" id="IPR036259">
    <property type="entry name" value="MFS_trans_sf"/>
</dbReference>
<dbReference type="InterPro" id="IPR005829">
    <property type="entry name" value="Sugar_transporter_CS"/>
</dbReference>
<feature type="transmembrane region" description="Helical" evidence="8">
    <location>
        <begin position="277"/>
        <end position="295"/>
    </location>
</feature>
<evidence type="ECO:0000259" key="9">
    <source>
        <dbReference type="PROSITE" id="PS50850"/>
    </source>
</evidence>
<evidence type="ECO:0000256" key="2">
    <source>
        <dbReference type="ARBA" id="ARBA00010992"/>
    </source>
</evidence>
<dbReference type="PROSITE" id="PS50850">
    <property type="entry name" value="MFS"/>
    <property type="match status" value="1"/>
</dbReference>
<evidence type="ECO:0000256" key="1">
    <source>
        <dbReference type="ARBA" id="ARBA00004141"/>
    </source>
</evidence>
<evidence type="ECO:0000256" key="5">
    <source>
        <dbReference type="ARBA" id="ARBA00022989"/>
    </source>
</evidence>
<organism evidence="10 11">
    <name type="scientific">Phialophora macrospora</name>
    <dbReference type="NCBI Taxonomy" id="1851006"/>
    <lineage>
        <taxon>Eukaryota</taxon>
        <taxon>Fungi</taxon>
        <taxon>Dikarya</taxon>
        <taxon>Ascomycota</taxon>
        <taxon>Pezizomycotina</taxon>
        <taxon>Eurotiomycetes</taxon>
        <taxon>Chaetothyriomycetidae</taxon>
        <taxon>Chaetothyriales</taxon>
        <taxon>Herpotrichiellaceae</taxon>
        <taxon>Phialophora</taxon>
    </lineage>
</organism>
<evidence type="ECO:0000313" key="10">
    <source>
        <dbReference type="EMBL" id="KIW71770.1"/>
    </source>
</evidence>
<dbReference type="NCBIfam" id="TIGR00879">
    <property type="entry name" value="SP"/>
    <property type="match status" value="1"/>
</dbReference>
<dbReference type="HOGENOM" id="CLU_001265_30_1_1"/>
<protein>
    <recommendedName>
        <fullName evidence="9">Major facilitator superfamily (MFS) profile domain-containing protein</fullName>
    </recommendedName>
</protein>
<dbReference type="Pfam" id="PF00083">
    <property type="entry name" value="Sugar_tr"/>
    <property type="match status" value="1"/>
</dbReference>
<accession>A0A0D2FZ47</accession>
<dbReference type="InterPro" id="IPR003663">
    <property type="entry name" value="Sugar/inositol_transpt"/>
</dbReference>
<dbReference type="Proteomes" id="UP000054266">
    <property type="component" value="Unassembled WGS sequence"/>
</dbReference>
<sequence length="520" mass="57496">MISEGRNNHLLDNWKCLIICCVVSMANCQYGFDTAAVAGFQAMIGFLEVFGYKDPRVKSGWNINTKPQQLISSFLNVGTIVAVLLGGPFSHKFGRKPAIWVAAAVSMVACGVQVGASSLAGLYAGRILLGLGNGFFILFSNTYTVEVSPPQHRAFLASFFGFWVNLGSILGAIADNYSKTLNNKLSYRIPLAALFAIPALLSIFVFFVPESPRWLLLHNRPEEARRALEKLRGTSLKPELLNEEFVEMQRGIEQEKEMASSTSVFDMFKGTDRRRTILAAGAIASHASSGVWFTISYSTFFYQMAGIAKPFQATILQNCLGLVGAMFGMFLMHKVFGRRPMLLIGAGGCCICMLVIGLLSIAGHSHRAGQALVGFALMFNFFYNGFTGTITWPIAGELVSSRLRVFSVGLGTGINYFFNWLISYCTPYFLNANDLNWGAKYGYIWAGSNAVAFLFFFFFIPETRGRSLEEIDEMFVNKVPRRQFKTYQCVSSERAREIAGQELDELAKGEVTVHTEKVSA</sequence>
<dbReference type="PANTHER" id="PTHR48022">
    <property type="entry name" value="PLASTIDIC GLUCOSE TRANSPORTER 4"/>
    <property type="match status" value="1"/>
</dbReference>
<keyword evidence="6 8" id="KW-0472">Membrane</keyword>
<dbReference type="Gene3D" id="1.20.1250.20">
    <property type="entry name" value="MFS general substrate transporter like domains"/>
    <property type="match status" value="1"/>
</dbReference>
<keyword evidence="4 8" id="KW-0812">Transmembrane</keyword>
<evidence type="ECO:0000256" key="8">
    <source>
        <dbReference type="SAM" id="Phobius"/>
    </source>
</evidence>
<name>A0A0D2FZ47_9EURO</name>
<evidence type="ECO:0000313" key="11">
    <source>
        <dbReference type="Proteomes" id="UP000054266"/>
    </source>
</evidence>
<evidence type="ECO:0000256" key="7">
    <source>
        <dbReference type="RuleBase" id="RU003346"/>
    </source>
</evidence>
<dbReference type="EMBL" id="KN846956">
    <property type="protein sequence ID" value="KIW71770.1"/>
    <property type="molecule type" value="Genomic_DNA"/>
</dbReference>
<evidence type="ECO:0000256" key="3">
    <source>
        <dbReference type="ARBA" id="ARBA00022448"/>
    </source>
</evidence>
<feature type="transmembrane region" description="Helical" evidence="8">
    <location>
        <begin position="368"/>
        <end position="391"/>
    </location>
</feature>
<dbReference type="GO" id="GO:0005351">
    <property type="term" value="F:carbohydrate:proton symporter activity"/>
    <property type="evidence" value="ECO:0007669"/>
    <property type="project" value="TreeGrafter"/>
</dbReference>
<keyword evidence="5 8" id="KW-1133">Transmembrane helix</keyword>
<comment type="subcellular location">
    <subcellularLocation>
        <location evidence="1">Membrane</location>
        <topology evidence="1">Multi-pass membrane protein</topology>
    </subcellularLocation>
</comment>
<feature type="transmembrane region" description="Helical" evidence="8">
    <location>
        <begin position="154"/>
        <end position="173"/>
    </location>
</feature>
<feature type="transmembrane region" description="Helical" evidence="8">
    <location>
        <begin position="185"/>
        <end position="208"/>
    </location>
</feature>
<comment type="similarity">
    <text evidence="2 7">Belongs to the major facilitator superfamily. Sugar transporter (TC 2.A.1.1) family.</text>
</comment>
<feature type="transmembrane region" description="Helical" evidence="8">
    <location>
        <begin position="315"/>
        <end position="332"/>
    </location>
</feature>
<dbReference type="FunFam" id="1.20.1250.20:FF:000078">
    <property type="entry name" value="MFS maltose transporter, putative"/>
    <property type="match status" value="1"/>
</dbReference>
<dbReference type="InterPro" id="IPR020846">
    <property type="entry name" value="MFS_dom"/>
</dbReference>
<feature type="transmembrane region" description="Helical" evidence="8">
    <location>
        <begin position="122"/>
        <end position="142"/>
    </location>
</feature>
<dbReference type="SUPFAM" id="SSF103473">
    <property type="entry name" value="MFS general substrate transporter"/>
    <property type="match status" value="1"/>
</dbReference>
<evidence type="ECO:0000256" key="4">
    <source>
        <dbReference type="ARBA" id="ARBA00022692"/>
    </source>
</evidence>
<feature type="domain" description="Major facilitator superfamily (MFS) profile" evidence="9">
    <location>
        <begin position="19"/>
        <end position="464"/>
    </location>
</feature>
<dbReference type="GO" id="GO:0016020">
    <property type="term" value="C:membrane"/>
    <property type="evidence" value="ECO:0007669"/>
    <property type="project" value="UniProtKB-SubCell"/>
</dbReference>
<gene>
    <name evidence="10" type="ORF">PV04_00007</name>
</gene>
<feature type="transmembrane region" description="Helical" evidence="8">
    <location>
        <begin position="69"/>
        <end position="86"/>
    </location>
</feature>
<evidence type="ECO:0000256" key="6">
    <source>
        <dbReference type="ARBA" id="ARBA00023136"/>
    </source>
</evidence>
<dbReference type="PROSITE" id="PS00217">
    <property type="entry name" value="SUGAR_TRANSPORT_2"/>
    <property type="match status" value="1"/>
</dbReference>